<sequence length="257" mass="26847">MSGTLDPEVLVLGGTGTIGRGVVGALLEAGSPVLAVARDRGRLRALRDRYSDEPALHVLQGSVANDASAATLAAAVAQRPRPLAGVVASLGSALRCGRLLDQPLTALRRRMEADLLPHLAAARHLLPLLAQAERGGRYLLLGSPCALRAWSGHGESSVAAAAIRMLAQVLHEEAKPLGVRVQLLALAHPVCRSEAGSDDCPEWFTALSVGRAAVALLADAGVPGQAIVDIDKHHYAHPRTSLMTAPHFSSFTHEVSP</sequence>
<dbReference type="InterPro" id="IPR002347">
    <property type="entry name" value="SDR_fam"/>
</dbReference>
<evidence type="ECO:0000313" key="3">
    <source>
        <dbReference type="EMBL" id="CTP89662.1"/>
    </source>
</evidence>
<organism evidence="3 4">
    <name type="scientific">Xanthomonas graminis pv. poae</name>
    <dbReference type="NCBI Taxonomy" id="227946"/>
    <lineage>
        <taxon>Bacteria</taxon>
        <taxon>Pseudomonadati</taxon>
        <taxon>Pseudomonadota</taxon>
        <taxon>Gammaproteobacteria</taxon>
        <taxon>Lysobacterales</taxon>
        <taxon>Lysobacteraceae</taxon>
        <taxon>Xanthomonas</taxon>
        <taxon>Xanthomonas translucens group</taxon>
        <taxon>Xanthomonas graminis</taxon>
    </lineage>
</organism>
<accession>A0A0K2ZXA0</accession>
<comment type="similarity">
    <text evidence="1">Belongs to the short-chain dehydrogenases/reductases (SDR) family.</text>
</comment>
<dbReference type="AlphaFoldDB" id="A0A0K2ZXA0"/>
<dbReference type="PANTHER" id="PTHR43669:SF12">
    <property type="entry name" value="BLR5618 PROTEIN"/>
    <property type="match status" value="1"/>
</dbReference>
<dbReference type="GO" id="GO:0016491">
    <property type="term" value="F:oxidoreductase activity"/>
    <property type="evidence" value="ECO:0007669"/>
    <property type="project" value="UniProtKB-KW"/>
</dbReference>
<keyword evidence="2" id="KW-0560">Oxidoreductase</keyword>
<name>A0A0K2ZXA0_9XANT</name>
<dbReference type="InterPro" id="IPR036291">
    <property type="entry name" value="NAD(P)-bd_dom_sf"/>
</dbReference>
<reference evidence="3 4" key="1">
    <citation type="submission" date="2015-07" db="EMBL/GenBank/DDBJ databases">
        <authorList>
            <person name="Noorani M."/>
        </authorList>
    </citation>
    <scope>NUCLEOTIDE SEQUENCE [LARGE SCALE GENOMIC DNA]</scope>
    <source>
        <strain evidence="3">LMG728</strain>
    </source>
</reference>
<evidence type="ECO:0000313" key="4">
    <source>
        <dbReference type="Proteomes" id="UP000041247"/>
    </source>
</evidence>
<evidence type="ECO:0000256" key="2">
    <source>
        <dbReference type="ARBA" id="ARBA00023002"/>
    </source>
</evidence>
<dbReference type="Pfam" id="PF00106">
    <property type="entry name" value="adh_short"/>
    <property type="match status" value="1"/>
</dbReference>
<dbReference type="PANTHER" id="PTHR43669">
    <property type="entry name" value="5-KETO-D-GLUCONATE 5-REDUCTASE"/>
    <property type="match status" value="1"/>
</dbReference>
<proteinExistence type="inferred from homology"/>
<dbReference type="Gene3D" id="3.40.50.720">
    <property type="entry name" value="NAD(P)-binding Rossmann-like Domain"/>
    <property type="match status" value="1"/>
</dbReference>
<protein>
    <submittedName>
        <fullName evidence="3">Dehydrogenase</fullName>
    </submittedName>
</protein>
<dbReference type="CDD" id="cd05233">
    <property type="entry name" value="SDR_c"/>
    <property type="match status" value="1"/>
</dbReference>
<dbReference type="Proteomes" id="UP000041247">
    <property type="component" value="Unassembled WGS sequence"/>
</dbReference>
<evidence type="ECO:0000256" key="1">
    <source>
        <dbReference type="ARBA" id="ARBA00006484"/>
    </source>
</evidence>
<gene>
    <name evidence="3" type="ORF">XTPLMG728_2309</name>
</gene>
<dbReference type="RefSeq" id="WP_053841204.1">
    <property type="nucleotide sequence ID" value="NZ_CP076250.1"/>
</dbReference>
<dbReference type="EMBL" id="CXOK01000070">
    <property type="protein sequence ID" value="CTP89662.1"/>
    <property type="molecule type" value="Genomic_DNA"/>
</dbReference>
<dbReference type="SUPFAM" id="SSF51735">
    <property type="entry name" value="NAD(P)-binding Rossmann-fold domains"/>
    <property type="match status" value="1"/>
</dbReference>